<dbReference type="Proteomes" id="UP000198336">
    <property type="component" value="Unassembled WGS sequence"/>
</dbReference>
<dbReference type="GO" id="GO:0003700">
    <property type="term" value="F:DNA-binding transcription factor activity"/>
    <property type="evidence" value="ECO:0007669"/>
    <property type="project" value="InterPro"/>
</dbReference>
<evidence type="ECO:0000256" key="1">
    <source>
        <dbReference type="ARBA" id="ARBA00023125"/>
    </source>
</evidence>
<dbReference type="PANTHER" id="PTHR43280:SF28">
    <property type="entry name" value="HTH-TYPE TRANSCRIPTIONAL ACTIVATOR RHAS"/>
    <property type="match status" value="1"/>
</dbReference>
<dbReference type="Gene3D" id="1.10.10.60">
    <property type="entry name" value="Homeodomain-like"/>
    <property type="match status" value="1"/>
</dbReference>
<dbReference type="PANTHER" id="PTHR43280">
    <property type="entry name" value="ARAC-FAMILY TRANSCRIPTIONAL REGULATOR"/>
    <property type="match status" value="1"/>
</dbReference>
<keyword evidence="4" id="KW-1185">Reference proteome</keyword>
<evidence type="ECO:0000313" key="3">
    <source>
        <dbReference type="EMBL" id="OXA93278.1"/>
    </source>
</evidence>
<dbReference type="EMBL" id="MUHA01000048">
    <property type="protein sequence ID" value="OXA93278.1"/>
    <property type="molecule type" value="Genomic_DNA"/>
</dbReference>
<evidence type="ECO:0000259" key="2">
    <source>
        <dbReference type="PROSITE" id="PS01124"/>
    </source>
</evidence>
<dbReference type="GO" id="GO:0043565">
    <property type="term" value="F:sequence-specific DNA binding"/>
    <property type="evidence" value="ECO:0007669"/>
    <property type="project" value="InterPro"/>
</dbReference>
<accession>A0A226HHD4</accession>
<organism evidence="3 4">
    <name type="scientific">Flavobacterium oncorhynchi</name>
    <dbReference type="NCBI Taxonomy" id="728056"/>
    <lineage>
        <taxon>Bacteria</taxon>
        <taxon>Pseudomonadati</taxon>
        <taxon>Bacteroidota</taxon>
        <taxon>Flavobacteriia</taxon>
        <taxon>Flavobacteriales</taxon>
        <taxon>Flavobacteriaceae</taxon>
        <taxon>Flavobacterium</taxon>
    </lineage>
</organism>
<dbReference type="AlphaFoldDB" id="A0A226HHD4"/>
<dbReference type="RefSeq" id="WP_089056086.1">
    <property type="nucleotide sequence ID" value="NZ_MUHA01000048.1"/>
</dbReference>
<dbReference type="InterPro" id="IPR018060">
    <property type="entry name" value="HTH_AraC"/>
</dbReference>
<dbReference type="PROSITE" id="PS01124">
    <property type="entry name" value="HTH_ARAC_FAMILY_2"/>
    <property type="match status" value="1"/>
</dbReference>
<evidence type="ECO:0000313" key="4">
    <source>
        <dbReference type="Proteomes" id="UP000198336"/>
    </source>
</evidence>
<feature type="domain" description="HTH araC/xylS-type" evidence="2">
    <location>
        <begin position="227"/>
        <end position="327"/>
    </location>
</feature>
<name>A0A226HHD4_9FLAO</name>
<dbReference type="Pfam" id="PF12833">
    <property type="entry name" value="HTH_18"/>
    <property type="match status" value="1"/>
</dbReference>
<gene>
    <name evidence="3" type="ORF">B0A75_20260</name>
</gene>
<protein>
    <recommendedName>
        <fullName evidence="2">HTH araC/xylS-type domain-containing protein</fullName>
    </recommendedName>
</protein>
<comment type="caution">
    <text evidence="3">The sequence shown here is derived from an EMBL/GenBank/DDBJ whole genome shotgun (WGS) entry which is preliminary data.</text>
</comment>
<sequence>MKKIFHFYSLTPEWLHKLAEQVETTVINDKTIHFPEKIGNGCLYFTPITPGISTVFMDVVLNTPLKICREPSENELYIFHYDLSEHVNLININNENYEIGSFDKLDLAIIDNQIASSFKPNIHERTFALRILVDKSLLNDFIAKYSVKLHENKSYEKSNSSFYHYGHIDSNSTLLLKSLKSKSINDLSFDSFLKGISLKMLGNFFSKFYDAEHKTNIATNAEDQAIYKTKQYLLDNLSGPFPSLTFLAAMAGMSESKYKALFKSNMNITPNYFFINEKMKYAQKLVRSGNYNSLTETLYEFNYSKLSYFSSQYYKYFNKKLSEDFVKKIK</sequence>
<reference evidence="3 4" key="1">
    <citation type="submission" date="2016-11" db="EMBL/GenBank/DDBJ databases">
        <title>Whole genomes of Flavobacteriaceae.</title>
        <authorList>
            <person name="Stine C."/>
            <person name="Li C."/>
            <person name="Tadesse D."/>
        </authorList>
    </citation>
    <scope>NUCLEOTIDE SEQUENCE [LARGE SCALE GENOMIC DNA]</scope>
    <source>
        <strain evidence="3 4">CCUG 59446</strain>
    </source>
</reference>
<dbReference type="SMART" id="SM00342">
    <property type="entry name" value="HTH_ARAC"/>
    <property type="match status" value="1"/>
</dbReference>
<proteinExistence type="predicted"/>
<keyword evidence="1" id="KW-0238">DNA-binding</keyword>